<gene>
    <name evidence="1" type="ORF">G4Y79_16280</name>
</gene>
<reference evidence="1 2" key="1">
    <citation type="submission" date="2020-02" db="EMBL/GenBank/DDBJ databases">
        <authorList>
            <person name="Zheng R.K."/>
            <person name="Sun C.M."/>
        </authorList>
    </citation>
    <scope>NUCLEOTIDE SEQUENCE [LARGE SCALE GENOMIC DNA]</scope>
    <source>
        <strain evidence="2">rifampicinis</strain>
    </source>
</reference>
<dbReference type="AlphaFoldDB" id="A0A7S8E6F8"/>
<dbReference type="RefSeq" id="WP_195169330.1">
    <property type="nucleotide sequence ID" value="NZ_CP062983.1"/>
</dbReference>
<protein>
    <submittedName>
        <fullName evidence="1">Uncharacterized protein</fullName>
    </submittedName>
</protein>
<name>A0A7S8E6F8_9CHLR</name>
<organism evidence="1 2">
    <name type="scientific">Phototrophicus methaneseepsis</name>
    <dbReference type="NCBI Taxonomy" id="2710758"/>
    <lineage>
        <taxon>Bacteria</taxon>
        <taxon>Bacillati</taxon>
        <taxon>Chloroflexota</taxon>
        <taxon>Candidatus Thermofontia</taxon>
        <taxon>Phototrophicales</taxon>
        <taxon>Phototrophicaceae</taxon>
        <taxon>Phototrophicus</taxon>
    </lineage>
</organism>
<dbReference type="Proteomes" id="UP000594468">
    <property type="component" value="Chromosome"/>
</dbReference>
<evidence type="ECO:0000313" key="2">
    <source>
        <dbReference type="Proteomes" id="UP000594468"/>
    </source>
</evidence>
<evidence type="ECO:0000313" key="1">
    <source>
        <dbReference type="EMBL" id="QPC81257.1"/>
    </source>
</evidence>
<accession>A0A7S8E6F8</accession>
<proteinExistence type="predicted"/>
<dbReference type="KEGG" id="pmet:G4Y79_16280"/>
<sequence>MQSRLDSQQLFWELEDSVRLHLRAETTKVMGNFSEFYRWLFHTHPEVLQQAQTVALDVRMWRDQKDVIRQIWERIYYS</sequence>
<keyword evidence="2" id="KW-1185">Reference proteome</keyword>
<dbReference type="EMBL" id="CP062983">
    <property type="protein sequence ID" value="QPC81257.1"/>
    <property type="molecule type" value="Genomic_DNA"/>
</dbReference>